<organism evidence="4 5">
    <name type="scientific">Candidatus Enterenecus faecium</name>
    <dbReference type="NCBI Taxonomy" id="2840780"/>
    <lineage>
        <taxon>Bacteria</taxon>
        <taxon>Bacillati</taxon>
        <taxon>Bacillota</taxon>
        <taxon>Clostridia</taxon>
        <taxon>Eubacteriales</taxon>
        <taxon>Candidatus Enterenecus</taxon>
    </lineage>
</organism>
<evidence type="ECO:0000256" key="1">
    <source>
        <dbReference type="ARBA" id="ARBA00010692"/>
    </source>
</evidence>
<dbReference type="PANTHER" id="PTHR34295:SF1">
    <property type="entry name" value="BIOTIN TRANSPORTER BIOY"/>
    <property type="match status" value="1"/>
</dbReference>
<keyword evidence="3" id="KW-0812">Transmembrane</keyword>
<dbReference type="PANTHER" id="PTHR34295">
    <property type="entry name" value="BIOTIN TRANSPORTER BIOY"/>
    <property type="match status" value="1"/>
</dbReference>
<feature type="transmembrane region" description="Helical" evidence="3">
    <location>
        <begin position="110"/>
        <end position="131"/>
    </location>
</feature>
<dbReference type="AlphaFoldDB" id="A0A9D0YRT8"/>
<keyword evidence="2" id="KW-1003">Cell membrane</keyword>
<dbReference type="Gene3D" id="1.10.1760.20">
    <property type="match status" value="1"/>
</dbReference>
<feature type="transmembrane region" description="Helical" evidence="3">
    <location>
        <begin position="9"/>
        <end position="27"/>
    </location>
</feature>
<dbReference type="EMBL" id="DVFO01000030">
    <property type="protein sequence ID" value="HIQ60579.1"/>
    <property type="molecule type" value="Genomic_DNA"/>
</dbReference>
<comment type="similarity">
    <text evidence="1 2">Belongs to the BioY family.</text>
</comment>
<accession>A0A9D0YRT8</accession>
<gene>
    <name evidence="4" type="ORF">IAD31_03165</name>
</gene>
<comment type="subcellular location">
    <subcellularLocation>
        <location evidence="2">Cell membrane</location>
        <topology evidence="2">Multi-pass membrane protein</topology>
    </subcellularLocation>
</comment>
<dbReference type="InterPro" id="IPR003784">
    <property type="entry name" value="BioY"/>
</dbReference>
<name>A0A9D0YRT8_9FIRM</name>
<sequence>MKHETIQKLCSCGVLAALICVLGPFSVPIGPVPVAFANLAIFLAVYLLGWKWGTVSCLTYLLVGLAGLPVFSGFGSGAVKLLGPTGGYLLGYLPMALVGGWVIDHTRSKWLHALGLMLGTALCYLLGTAWFCWQGGYTVGAALGLCVTPFIPFDLGKIVIAIGLGSLLRRRLAQAGFYKSNPPA</sequence>
<dbReference type="GO" id="GO:0015225">
    <property type="term" value="F:biotin transmembrane transporter activity"/>
    <property type="evidence" value="ECO:0007669"/>
    <property type="project" value="UniProtKB-UniRule"/>
</dbReference>
<dbReference type="Proteomes" id="UP000886879">
    <property type="component" value="Unassembled WGS sequence"/>
</dbReference>
<evidence type="ECO:0000256" key="3">
    <source>
        <dbReference type="SAM" id="Phobius"/>
    </source>
</evidence>
<keyword evidence="2 3" id="KW-0472">Membrane</keyword>
<dbReference type="Pfam" id="PF02632">
    <property type="entry name" value="BioY"/>
    <property type="match status" value="1"/>
</dbReference>
<evidence type="ECO:0000256" key="2">
    <source>
        <dbReference type="PIRNR" id="PIRNR016661"/>
    </source>
</evidence>
<evidence type="ECO:0000313" key="5">
    <source>
        <dbReference type="Proteomes" id="UP000886879"/>
    </source>
</evidence>
<feature type="transmembrane region" description="Helical" evidence="3">
    <location>
        <begin position="85"/>
        <end position="103"/>
    </location>
</feature>
<proteinExistence type="inferred from homology"/>
<keyword evidence="3" id="KW-1133">Transmembrane helix</keyword>
<keyword evidence="2" id="KW-0813">Transport</keyword>
<protein>
    <recommendedName>
        <fullName evidence="2">Biotin transporter</fullName>
    </recommendedName>
</protein>
<reference evidence="4" key="1">
    <citation type="submission" date="2020-10" db="EMBL/GenBank/DDBJ databases">
        <authorList>
            <person name="Gilroy R."/>
        </authorList>
    </citation>
    <scope>NUCLEOTIDE SEQUENCE</scope>
    <source>
        <strain evidence="4">ChiGjej2B2-12916</strain>
    </source>
</reference>
<dbReference type="GO" id="GO:0005886">
    <property type="term" value="C:plasma membrane"/>
    <property type="evidence" value="ECO:0007669"/>
    <property type="project" value="UniProtKB-SubCell"/>
</dbReference>
<evidence type="ECO:0000313" key="4">
    <source>
        <dbReference type="EMBL" id="HIQ60579.1"/>
    </source>
</evidence>
<comment type="caution">
    <text evidence="4">The sequence shown here is derived from an EMBL/GenBank/DDBJ whole genome shotgun (WGS) entry which is preliminary data.</text>
</comment>
<feature type="transmembrane region" description="Helical" evidence="3">
    <location>
        <begin position="137"/>
        <end position="164"/>
    </location>
</feature>
<dbReference type="PIRSF" id="PIRSF016661">
    <property type="entry name" value="BioY"/>
    <property type="match status" value="1"/>
</dbReference>
<reference evidence="4" key="2">
    <citation type="journal article" date="2021" name="PeerJ">
        <title>Extensive microbial diversity within the chicken gut microbiome revealed by metagenomics and culture.</title>
        <authorList>
            <person name="Gilroy R."/>
            <person name="Ravi A."/>
            <person name="Getino M."/>
            <person name="Pursley I."/>
            <person name="Horton D.L."/>
            <person name="Alikhan N.F."/>
            <person name="Baker D."/>
            <person name="Gharbi K."/>
            <person name="Hall N."/>
            <person name="Watson M."/>
            <person name="Adriaenssens E.M."/>
            <person name="Foster-Nyarko E."/>
            <person name="Jarju S."/>
            <person name="Secka A."/>
            <person name="Antonio M."/>
            <person name="Oren A."/>
            <person name="Chaudhuri R.R."/>
            <person name="La Ragione R."/>
            <person name="Hildebrand F."/>
            <person name="Pallen M.J."/>
        </authorList>
    </citation>
    <scope>NUCLEOTIDE SEQUENCE</scope>
    <source>
        <strain evidence="4">ChiGjej2B2-12916</strain>
    </source>
</reference>